<feature type="transmembrane region" description="Helical" evidence="13">
    <location>
        <begin position="137"/>
        <end position="162"/>
    </location>
</feature>
<evidence type="ECO:0000256" key="11">
    <source>
        <dbReference type="ARBA" id="ARBA00023136"/>
    </source>
</evidence>
<keyword evidence="6 13" id="KW-0812">Transmembrane</keyword>
<dbReference type="InterPro" id="IPR027417">
    <property type="entry name" value="P-loop_NTPase"/>
</dbReference>
<evidence type="ECO:0000256" key="6">
    <source>
        <dbReference type="ARBA" id="ARBA00022692"/>
    </source>
</evidence>
<dbReference type="GO" id="GO:0005886">
    <property type="term" value="C:plasma membrane"/>
    <property type="evidence" value="ECO:0007669"/>
    <property type="project" value="UniProtKB-SubCell"/>
</dbReference>
<dbReference type="InterPro" id="IPR003439">
    <property type="entry name" value="ABC_transporter-like_ATP-bd"/>
</dbReference>
<accession>A0A9D4VC65</accession>
<feature type="transmembrane region" description="Helical" evidence="13">
    <location>
        <begin position="816"/>
        <end position="839"/>
    </location>
</feature>
<dbReference type="InterPro" id="IPR003593">
    <property type="entry name" value="AAA+_ATPase"/>
</dbReference>
<evidence type="ECO:0000313" key="16">
    <source>
        <dbReference type="EMBL" id="KAI5083360.1"/>
    </source>
</evidence>
<dbReference type="GO" id="GO:0016887">
    <property type="term" value="F:ATP hydrolysis activity"/>
    <property type="evidence" value="ECO:0007669"/>
    <property type="project" value="InterPro"/>
</dbReference>
<keyword evidence="12" id="KW-0325">Glycoprotein</keyword>
<keyword evidence="5" id="KW-0934">Plastid</keyword>
<feature type="domain" description="ABC transmembrane type-1" evidence="15">
    <location>
        <begin position="93"/>
        <end position="381"/>
    </location>
</feature>
<evidence type="ECO:0000259" key="15">
    <source>
        <dbReference type="PROSITE" id="PS50929"/>
    </source>
</evidence>
<evidence type="ECO:0000256" key="13">
    <source>
        <dbReference type="SAM" id="Phobius"/>
    </source>
</evidence>
<evidence type="ECO:0000256" key="1">
    <source>
        <dbReference type="ARBA" id="ARBA00004127"/>
    </source>
</evidence>
<evidence type="ECO:0000256" key="3">
    <source>
        <dbReference type="ARBA" id="ARBA00007577"/>
    </source>
</evidence>
<dbReference type="Gene3D" id="1.20.1560.10">
    <property type="entry name" value="ABC transporter type 1, transmembrane domain"/>
    <property type="match status" value="1"/>
</dbReference>
<evidence type="ECO:0000256" key="5">
    <source>
        <dbReference type="ARBA" id="ARBA00022528"/>
    </source>
</evidence>
<feature type="transmembrane region" description="Helical" evidence="13">
    <location>
        <begin position="89"/>
        <end position="117"/>
    </location>
</feature>
<keyword evidence="8" id="KW-0547">Nucleotide-binding</keyword>
<dbReference type="PROSITE" id="PS00211">
    <property type="entry name" value="ABC_TRANSPORTER_1"/>
    <property type="match status" value="2"/>
</dbReference>
<evidence type="ECO:0000313" key="17">
    <source>
        <dbReference type="Proteomes" id="UP000886520"/>
    </source>
</evidence>
<proteinExistence type="inferred from homology"/>
<evidence type="ECO:0000256" key="10">
    <source>
        <dbReference type="ARBA" id="ARBA00022989"/>
    </source>
</evidence>
<protein>
    <submittedName>
        <fullName evidence="16">Uncharacterized protein</fullName>
    </submittedName>
</protein>
<dbReference type="GO" id="GO:0090374">
    <property type="term" value="P:oligopeptide export from mitochondrion"/>
    <property type="evidence" value="ECO:0007669"/>
    <property type="project" value="TreeGrafter"/>
</dbReference>
<dbReference type="GO" id="GO:0009958">
    <property type="term" value="P:positive gravitropism"/>
    <property type="evidence" value="ECO:0007669"/>
    <property type="project" value="UniProtKB-ARBA"/>
</dbReference>
<comment type="similarity">
    <text evidence="3">Belongs to the ABC transporter superfamily. ABCB family. Multidrug resistance exporter (TC 3.A.1.201) subfamily.</text>
</comment>
<evidence type="ECO:0000256" key="8">
    <source>
        <dbReference type="ARBA" id="ARBA00022741"/>
    </source>
</evidence>
<evidence type="ECO:0000256" key="12">
    <source>
        <dbReference type="ARBA" id="ARBA00023180"/>
    </source>
</evidence>
<feature type="transmembrane region" description="Helical" evidence="13">
    <location>
        <begin position="917"/>
        <end position="937"/>
    </location>
</feature>
<gene>
    <name evidence="16" type="ORF">GOP47_0003103</name>
</gene>
<dbReference type="Gene3D" id="3.40.50.300">
    <property type="entry name" value="P-loop containing nucleotide triphosphate hydrolases"/>
    <property type="match status" value="2"/>
</dbReference>
<comment type="subcellular location">
    <subcellularLocation>
        <location evidence="2">Cell membrane</location>
    </subcellularLocation>
    <subcellularLocation>
        <location evidence="1">Endomembrane system</location>
        <topology evidence="1">Multi-pass membrane protein</topology>
    </subcellularLocation>
</comment>
<feature type="transmembrane region" description="Helical" evidence="13">
    <location>
        <begin position="769"/>
        <end position="796"/>
    </location>
</feature>
<feature type="domain" description="ABC transmembrane type-1" evidence="15">
    <location>
        <begin position="771"/>
        <end position="1058"/>
    </location>
</feature>
<dbReference type="PANTHER" id="PTHR43394:SF11">
    <property type="entry name" value="ATP-BINDING CASSETTE TRANSPORTER"/>
    <property type="match status" value="1"/>
</dbReference>
<evidence type="ECO:0000256" key="7">
    <source>
        <dbReference type="ARBA" id="ARBA00022737"/>
    </source>
</evidence>
<dbReference type="GO" id="GO:1900459">
    <property type="term" value="P:positive regulation of brassinosteroid mediated signaling pathway"/>
    <property type="evidence" value="ECO:0007669"/>
    <property type="project" value="UniProtKB-ARBA"/>
</dbReference>
<dbReference type="PROSITE" id="PS50929">
    <property type="entry name" value="ABC_TM1F"/>
    <property type="match status" value="2"/>
</dbReference>
<dbReference type="FunFam" id="1.20.1560.10:FF:000009">
    <property type="entry name" value="ABC transporter B family member 1"/>
    <property type="match status" value="1"/>
</dbReference>
<dbReference type="InterPro" id="IPR011527">
    <property type="entry name" value="ABC1_TM_dom"/>
</dbReference>
<evidence type="ECO:0000256" key="9">
    <source>
        <dbReference type="ARBA" id="ARBA00022840"/>
    </source>
</evidence>
<dbReference type="GO" id="GO:0009640">
    <property type="term" value="P:photomorphogenesis"/>
    <property type="evidence" value="ECO:0007669"/>
    <property type="project" value="UniProtKB-ARBA"/>
</dbReference>
<name>A0A9D4VC65_ADICA</name>
<dbReference type="SUPFAM" id="SSF90123">
    <property type="entry name" value="ABC transporter transmembrane region"/>
    <property type="match status" value="2"/>
</dbReference>
<dbReference type="GO" id="GO:0010329">
    <property type="term" value="F:auxin efflux transmembrane transporter activity"/>
    <property type="evidence" value="ECO:0007669"/>
    <property type="project" value="UniProtKB-ARBA"/>
</dbReference>
<dbReference type="CDD" id="cd03249">
    <property type="entry name" value="ABC_MTABC3_MDL1_MDL2"/>
    <property type="match status" value="2"/>
</dbReference>
<dbReference type="GO" id="GO:0012505">
    <property type="term" value="C:endomembrane system"/>
    <property type="evidence" value="ECO:0007669"/>
    <property type="project" value="UniProtKB-SubCell"/>
</dbReference>
<dbReference type="GO" id="GO:0009741">
    <property type="term" value="P:response to brassinosteroid"/>
    <property type="evidence" value="ECO:0007669"/>
    <property type="project" value="UniProtKB-ARBA"/>
</dbReference>
<dbReference type="GO" id="GO:0005743">
    <property type="term" value="C:mitochondrial inner membrane"/>
    <property type="evidence" value="ECO:0007669"/>
    <property type="project" value="TreeGrafter"/>
</dbReference>
<organism evidence="16 17">
    <name type="scientific">Adiantum capillus-veneris</name>
    <name type="common">Maidenhair fern</name>
    <dbReference type="NCBI Taxonomy" id="13818"/>
    <lineage>
        <taxon>Eukaryota</taxon>
        <taxon>Viridiplantae</taxon>
        <taxon>Streptophyta</taxon>
        <taxon>Embryophyta</taxon>
        <taxon>Tracheophyta</taxon>
        <taxon>Polypodiopsida</taxon>
        <taxon>Polypodiidae</taxon>
        <taxon>Polypodiales</taxon>
        <taxon>Pteridineae</taxon>
        <taxon>Pteridaceae</taxon>
        <taxon>Vittarioideae</taxon>
        <taxon>Adiantum</taxon>
    </lineage>
</organism>
<dbReference type="PROSITE" id="PS50893">
    <property type="entry name" value="ABC_TRANSPORTER_2"/>
    <property type="match status" value="2"/>
</dbReference>
<dbReference type="CDD" id="cd18577">
    <property type="entry name" value="ABC_6TM_Pgp_ABCB1_D1_like"/>
    <property type="match status" value="1"/>
</dbReference>
<dbReference type="GO" id="GO:0008361">
    <property type="term" value="P:regulation of cell size"/>
    <property type="evidence" value="ECO:0007669"/>
    <property type="project" value="UniProtKB-ARBA"/>
</dbReference>
<feature type="transmembrane region" description="Helical" evidence="13">
    <location>
        <begin position="321"/>
        <end position="341"/>
    </location>
</feature>
<dbReference type="GO" id="GO:0009637">
    <property type="term" value="P:response to blue light"/>
    <property type="evidence" value="ECO:0007669"/>
    <property type="project" value="UniProtKB-ARBA"/>
</dbReference>
<dbReference type="Pfam" id="PF00664">
    <property type="entry name" value="ABC_membrane"/>
    <property type="match status" value="2"/>
</dbReference>
<keyword evidence="5" id="KW-0150">Chloroplast</keyword>
<feature type="domain" description="ABC transporter" evidence="14">
    <location>
        <begin position="1093"/>
        <end position="1329"/>
    </location>
</feature>
<keyword evidence="17" id="KW-1185">Reference proteome</keyword>
<dbReference type="PANTHER" id="PTHR43394">
    <property type="entry name" value="ATP-DEPENDENT PERMEASE MDL1, MITOCHONDRIAL"/>
    <property type="match status" value="1"/>
</dbReference>
<dbReference type="InterPro" id="IPR017871">
    <property type="entry name" value="ABC_transporter-like_CS"/>
</dbReference>
<evidence type="ECO:0000259" key="14">
    <source>
        <dbReference type="PROSITE" id="PS50893"/>
    </source>
</evidence>
<comment type="caution">
    <text evidence="16">The sequence shown here is derived from an EMBL/GenBank/DDBJ whole genome shotgun (WGS) entry which is preliminary data.</text>
</comment>
<dbReference type="InterPro" id="IPR036640">
    <property type="entry name" value="ABC1_TM_sf"/>
</dbReference>
<evidence type="ECO:0000256" key="4">
    <source>
        <dbReference type="ARBA" id="ARBA00022448"/>
    </source>
</evidence>
<dbReference type="SUPFAM" id="SSF52540">
    <property type="entry name" value="P-loop containing nucleoside triphosphate hydrolases"/>
    <property type="match status" value="3"/>
</dbReference>
<feature type="transmembrane region" description="Helical" evidence="13">
    <location>
        <begin position="1031"/>
        <end position="1051"/>
    </location>
</feature>
<dbReference type="GO" id="GO:0005524">
    <property type="term" value="F:ATP binding"/>
    <property type="evidence" value="ECO:0007669"/>
    <property type="project" value="UniProtKB-KW"/>
</dbReference>
<dbReference type="GO" id="GO:0009926">
    <property type="term" value="P:auxin polar transport"/>
    <property type="evidence" value="ECO:0007669"/>
    <property type="project" value="UniProtKB-ARBA"/>
</dbReference>
<keyword evidence="10 13" id="KW-1133">Transmembrane helix</keyword>
<dbReference type="FunFam" id="1.20.1560.10:FF:000029">
    <property type="entry name" value="ABC transporter B family member 1"/>
    <property type="match status" value="1"/>
</dbReference>
<keyword evidence="7" id="KW-0677">Repeat</keyword>
<feature type="transmembrane region" description="Helical" evidence="13">
    <location>
        <begin position="244"/>
        <end position="263"/>
    </location>
</feature>
<dbReference type="OrthoDB" id="6500128at2759"/>
<feature type="transmembrane region" description="Helical" evidence="13">
    <location>
        <begin position="894"/>
        <end position="911"/>
    </location>
</feature>
<dbReference type="FunFam" id="3.40.50.300:FF:000205">
    <property type="entry name" value="ABC transporter B family member 4"/>
    <property type="match status" value="1"/>
</dbReference>
<dbReference type="SMART" id="SM00382">
    <property type="entry name" value="AAA"/>
    <property type="match status" value="2"/>
</dbReference>
<feature type="domain" description="ABC transporter" evidence="14">
    <location>
        <begin position="416"/>
        <end position="685"/>
    </location>
</feature>
<feature type="transmembrane region" description="Helical" evidence="13">
    <location>
        <begin position="220"/>
        <end position="238"/>
    </location>
</feature>
<feature type="transmembrane region" description="Helical" evidence="13">
    <location>
        <begin position="997"/>
        <end position="1019"/>
    </location>
</feature>
<reference evidence="16" key="1">
    <citation type="submission" date="2021-01" db="EMBL/GenBank/DDBJ databases">
        <title>Adiantum capillus-veneris genome.</title>
        <authorList>
            <person name="Fang Y."/>
            <person name="Liao Q."/>
        </authorList>
    </citation>
    <scope>NUCLEOTIDE SEQUENCE</scope>
    <source>
        <strain evidence="16">H3</strain>
        <tissue evidence="16">Leaf</tissue>
    </source>
</reference>
<keyword evidence="4" id="KW-0813">Transport</keyword>
<dbReference type="GO" id="GO:0015421">
    <property type="term" value="F:ABC-type oligopeptide transporter activity"/>
    <property type="evidence" value="ECO:0007669"/>
    <property type="project" value="TreeGrafter"/>
</dbReference>
<sequence length="1340" mass="144436">MSDIGSYSIDSFRDVLSDQSNSGRSFKFRLGAVANSATFGAQEDTKFNGIEMGKPHEGNKPAHESEIRPKQRRSVSFYKLFAFADALDYVFMLLGTAGACVHGASIPVFFIFFGKLIDAFGSHASDSEKMASEVAKYALYFLYLGLAVMVSAWLEVSCWMLTGERQSGRMRMEYLRAMLNQDVGYFDVGMSTGEVVSRISSDTALVQDAISDKMGHYLHYMARFIAGFAVGFTSVWQLTLLTIAVVPLMALAGGTYAAVMIGLTSKSQKAYAEAGRIAAEAISQIRTVYSFVGEERTASAYRVALQRSLVLGKRGGMAKGVGVGCTYGLLFGAWALLLWYASTLVIHKATNGGQAFTTILNVIISGISLGQAAPNLTAFGKGKAAGYNILEMIRCQPTINVNSPEGRTLVQVNGDIELCDVAFSYPSRPNVLILHSFSLKISAGRSMALVGASGSGKSTVVSLIERFYDPISGEYSDLAELKSSLEGSHSAFQGKASFLKLGKFAGAVMIDGQDIRTLQLQWLRGRMGMVNQEPALFATSIKENILYGKDDADIKDVLAAAKAANAHSFIEQLPNGYDTQVGESGVQLSGGQKQRIAIARAVLRDPSILLLDEATSALDAASERLVQEALDNLMLGRTTVVVAHRLSAVQNADTIAVVKLGKVVELGSHDQLICKGETGEYFSLVRLQESAFNRPGPGEGSSATNPLDKHKHPYLVASQSKIQNSRAPSIQSFVGAADLYPLVDSGDESITNPASMWRLLKMNLPEWPYALMGTFGAVLTGVETPLFALAISQVLISFYSPNVSYLKQEVRKVTLLFAGASIGTVFIYILQHYFFTVVGERLTLRVREKMFAAILQNEVGWFDLDQHNSSLLSSQLANDATLVRSAVADRMSTLTQNLSLTVTAFVIAFIMEWRVTLVIVATFPLLIGAAVGENLFLKGFGGNIGEAYAHASMVAGEAVRNIRTISACCAQNKVLRLFAHELSVPTRSLWLRGQLSGMGYGISQCCMYGSYGLALWYASTLVKKQESNFGNVMKAFMVLVITAFGVAETLAMTPDIVKGSQALDSLFAILDRRTEIDPNSPDSVVLTEVKGAVEFCQVVFSYPARPGAQIFKGLNLHVPAGQSLAVVGPSGSGKSTVISLIARFYDPQSGVVSIDGCDIKHLNLRSLRRHIALVQQEPALFATSIYENIKYGSDGASEVEIIGAAKAANAHSFITGLPMGYQTDVGERGLQLSGGQKQRVAIARAVLKNPVVLLLDEATSALDAESERVVQDAIDHLMRGRTTVIVAHRLSTIRNADSIAVLQGGQVVEQGNHHHLINKAGGMYSHLHHLQHSNGQSGSS</sequence>
<dbReference type="CDD" id="cd18578">
    <property type="entry name" value="ABC_6TM_Pgp_ABCB1_D2_like"/>
    <property type="match status" value="1"/>
</dbReference>
<keyword evidence="11 13" id="KW-0472">Membrane</keyword>
<evidence type="ECO:0000256" key="2">
    <source>
        <dbReference type="ARBA" id="ARBA00004236"/>
    </source>
</evidence>
<dbReference type="Pfam" id="PF00005">
    <property type="entry name" value="ABC_tran"/>
    <property type="match status" value="2"/>
</dbReference>
<keyword evidence="9" id="KW-0067">ATP-binding</keyword>
<dbReference type="InterPro" id="IPR039421">
    <property type="entry name" value="Type_1_exporter"/>
</dbReference>
<dbReference type="GO" id="GO:0043481">
    <property type="term" value="P:anthocyanin accumulation in tissues in response to UV light"/>
    <property type="evidence" value="ECO:0007669"/>
    <property type="project" value="UniProtKB-ARBA"/>
</dbReference>
<dbReference type="EMBL" id="JABFUD020000002">
    <property type="protein sequence ID" value="KAI5083360.1"/>
    <property type="molecule type" value="Genomic_DNA"/>
</dbReference>
<dbReference type="Proteomes" id="UP000886520">
    <property type="component" value="Chromosome 3"/>
</dbReference>